<evidence type="ECO:0000256" key="13">
    <source>
        <dbReference type="ARBA" id="ARBA00022777"/>
    </source>
</evidence>
<dbReference type="SUPFAM" id="SSF52540">
    <property type="entry name" value="P-loop containing nucleoside triphosphate hydrolases"/>
    <property type="match status" value="1"/>
</dbReference>
<evidence type="ECO:0000256" key="5">
    <source>
        <dbReference type="ARBA" id="ARBA00004692"/>
    </source>
</evidence>
<dbReference type="GO" id="GO:0016301">
    <property type="term" value="F:kinase activity"/>
    <property type="evidence" value="ECO:0007669"/>
    <property type="project" value="UniProtKB-KW"/>
</dbReference>
<sequence>MLIFLTGGVRSGKSTYAEALVERLLNKEAVYIATSKKTDAEMEERIKAHKLARKEGRVPWRTLEQQQGMSTLFPSLKETDVVLLDCATNWLANELFTPPSYNWPSNWEWIVANMVDEVKALHKKVRHLIVVSNEIFQGGYEEGVTANYMKALGRFHVEIVKRADVAGEIVGGIPRLKKGQIHL</sequence>
<dbReference type="RefSeq" id="WP_061805335.1">
    <property type="nucleotide sequence ID" value="NZ_FOXX01000006.1"/>
</dbReference>
<evidence type="ECO:0000256" key="16">
    <source>
        <dbReference type="ARBA" id="ARBA00029570"/>
    </source>
</evidence>
<evidence type="ECO:0000256" key="2">
    <source>
        <dbReference type="ARBA" id="ARBA00000711"/>
    </source>
</evidence>
<dbReference type="EC" id="2.7.1.156" evidence="8"/>
<evidence type="ECO:0000256" key="10">
    <source>
        <dbReference type="ARBA" id="ARBA00022573"/>
    </source>
</evidence>
<accession>A0A1I6ADN3</accession>
<dbReference type="PANTHER" id="PTHR34848:SF1">
    <property type="entry name" value="BIFUNCTIONAL ADENOSYLCOBALAMIN BIOSYNTHESIS PROTEIN COBU"/>
    <property type="match status" value="1"/>
</dbReference>
<comment type="catalytic activity">
    <reaction evidence="1">
        <text>adenosylcob(III)inamide + ATP = adenosylcob(III)inamide phosphate + ADP + H(+)</text>
        <dbReference type="Rhea" id="RHEA:15769"/>
        <dbReference type="ChEBI" id="CHEBI:2480"/>
        <dbReference type="ChEBI" id="CHEBI:15378"/>
        <dbReference type="ChEBI" id="CHEBI:30616"/>
        <dbReference type="ChEBI" id="CHEBI:58502"/>
        <dbReference type="ChEBI" id="CHEBI:456216"/>
        <dbReference type="EC" id="2.7.1.156"/>
    </reaction>
</comment>
<keyword evidence="15" id="KW-0342">GTP-binding</keyword>
<evidence type="ECO:0000256" key="11">
    <source>
        <dbReference type="ARBA" id="ARBA00022679"/>
    </source>
</evidence>
<dbReference type="Proteomes" id="UP000182762">
    <property type="component" value="Unassembled WGS sequence"/>
</dbReference>
<evidence type="ECO:0000256" key="4">
    <source>
        <dbReference type="ARBA" id="ARBA00003889"/>
    </source>
</evidence>
<proteinExistence type="inferred from homology"/>
<dbReference type="InterPro" id="IPR003203">
    <property type="entry name" value="CobU/CobP"/>
</dbReference>
<dbReference type="Pfam" id="PF02283">
    <property type="entry name" value="CobU"/>
    <property type="match status" value="1"/>
</dbReference>
<comment type="catalytic activity">
    <reaction evidence="2">
        <text>adenosylcob(III)inamide phosphate + GTP + H(+) = adenosylcob(III)inamide-GDP + diphosphate</text>
        <dbReference type="Rhea" id="RHEA:22712"/>
        <dbReference type="ChEBI" id="CHEBI:15378"/>
        <dbReference type="ChEBI" id="CHEBI:33019"/>
        <dbReference type="ChEBI" id="CHEBI:37565"/>
        <dbReference type="ChEBI" id="CHEBI:58502"/>
        <dbReference type="ChEBI" id="CHEBI:60487"/>
        <dbReference type="EC" id="2.7.7.62"/>
    </reaction>
</comment>
<evidence type="ECO:0000256" key="1">
    <source>
        <dbReference type="ARBA" id="ARBA00000312"/>
    </source>
</evidence>
<comment type="catalytic activity">
    <reaction evidence="3">
        <text>adenosylcob(III)inamide + GTP = adenosylcob(III)inamide phosphate + GDP + H(+)</text>
        <dbReference type="Rhea" id="RHEA:15765"/>
        <dbReference type="ChEBI" id="CHEBI:2480"/>
        <dbReference type="ChEBI" id="CHEBI:15378"/>
        <dbReference type="ChEBI" id="CHEBI:37565"/>
        <dbReference type="ChEBI" id="CHEBI:58189"/>
        <dbReference type="ChEBI" id="CHEBI:58502"/>
        <dbReference type="EC" id="2.7.1.156"/>
    </reaction>
</comment>
<comment type="similarity">
    <text evidence="7">Belongs to the CobU/CobP family.</text>
</comment>
<dbReference type="GeneID" id="93711285"/>
<dbReference type="Gene3D" id="3.40.50.300">
    <property type="entry name" value="P-loop containing nucleotide triphosphate hydrolases"/>
    <property type="match status" value="1"/>
</dbReference>
<dbReference type="InterPro" id="IPR027417">
    <property type="entry name" value="P-loop_NTPase"/>
</dbReference>
<protein>
    <recommendedName>
        <fullName evidence="16">Adenosylcobinamide kinase</fullName>
        <ecNumber evidence="8">2.7.1.156</ecNumber>
        <ecNumber evidence="9">2.7.7.62</ecNumber>
    </recommendedName>
    <alternativeName>
        <fullName evidence="17">Adenosylcobinamide-phosphate guanylyltransferase</fullName>
    </alternativeName>
</protein>
<evidence type="ECO:0000256" key="8">
    <source>
        <dbReference type="ARBA" id="ARBA00012016"/>
    </source>
</evidence>
<keyword evidence="14" id="KW-0067">ATP-binding</keyword>
<keyword evidence="19" id="KW-1185">Reference proteome</keyword>
<name>A0A1I6ADN3_9BACI</name>
<evidence type="ECO:0000313" key="19">
    <source>
        <dbReference type="Proteomes" id="UP000182762"/>
    </source>
</evidence>
<dbReference type="EC" id="2.7.7.62" evidence="9"/>
<evidence type="ECO:0000313" key="18">
    <source>
        <dbReference type="EMBL" id="SFQ66733.1"/>
    </source>
</evidence>
<keyword evidence="12" id="KW-0547">Nucleotide-binding</keyword>
<evidence type="ECO:0000256" key="14">
    <source>
        <dbReference type="ARBA" id="ARBA00022840"/>
    </source>
</evidence>
<keyword evidence="18" id="KW-0548">Nucleotidyltransferase</keyword>
<evidence type="ECO:0000256" key="15">
    <source>
        <dbReference type="ARBA" id="ARBA00023134"/>
    </source>
</evidence>
<keyword evidence="11" id="KW-0808">Transferase</keyword>
<evidence type="ECO:0000256" key="12">
    <source>
        <dbReference type="ARBA" id="ARBA00022741"/>
    </source>
</evidence>
<gene>
    <name evidence="18" type="ORF">SAMN02745910_02641</name>
</gene>
<dbReference type="PANTHER" id="PTHR34848">
    <property type="match status" value="1"/>
</dbReference>
<evidence type="ECO:0000256" key="17">
    <source>
        <dbReference type="ARBA" id="ARBA00030571"/>
    </source>
</evidence>
<dbReference type="PIRSF" id="PIRSF006135">
    <property type="entry name" value="CobU"/>
    <property type="match status" value="1"/>
</dbReference>
<dbReference type="EMBL" id="FOXX01000006">
    <property type="protein sequence ID" value="SFQ66733.1"/>
    <property type="molecule type" value="Genomic_DNA"/>
</dbReference>
<comment type="pathway">
    <text evidence="6">Cofactor biosynthesis; adenosylcobalamin biosynthesis; adenosylcobalamin from cob(II)yrinate a,c-diamide: step 5/7.</text>
</comment>
<keyword evidence="10" id="KW-0169">Cobalamin biosynthesis</keyword>
<keyword evidence="13 18" id="KW-0418">Kinase</keyword>
<dbReference type="GO" id="GO:0016779">
    <property type="term" value="F:nucleotidyltransferase activity"/>
    <property type="evidence" value="ECO:0007669"/>
    <property type="project" value="UniProtKB-KW"/>
</dbReference>
<organism evidence="18 19">
    <name type="scientific">Priestia endophytica DSM 13796</name>
    <dbReference type="NCBI Taxonomy" id="1121089"/>
    <lineage>
        <taxon>Bacteria</taxon>
        <taxon>Bacillati</taxon>
        <taxon>Bacillota</taxon>
        <taxon>Bacilli</taxon>
        <taxon>Bacillales</taxon>
        <taxon>Bacillaceae</taxon>
        <taxon>Priestia</taxon>
    </lineage>
</organism>
<comment type="caution">
    <text evidence="18">The sequence shown here is derived from an EMBL/GenBank/DDBJ whole genome shotgun (WGS) entry which is preliminary data.</text>
</comment>
<comment type="pathway">
    <text evidence="5">Cofactor biosynthesis; adenosylcobalamin biosynthesis; adenosylcobalamin from cob(II)yrinate a,c-diamide: step 6/7.</text>
</comment>
<evidence type="ECO:0000256" key="6">
    <source>
        <dbReference type="ARBA" id="ARBA00005159"/>
    </source>
</evidence>
<comment type="function">
    <text evidence="4">Catalyzes ATP-dependent phosphorylation of adenosylcobinamide and addition of GMP to adenosylcobinamide phosphate.</text>
</comment>
<evidence type="ECO:0000256" key="7">
    <source>
        <dbReference type="ARBA" id="ARBA00007490"/>
    </source>
</evidence>
<evidence type="ECO:0000256" key="3">
    <source>
        <dbReference type="ARBA" id="ARBA00001522"/>
    </source>
</evidence>
<evidence type="ECO:0000256" key="9">
    <source>
        <dbReference type="ARBA" id="ARBA00012523"/>
    </source>
</evidence>
<reference evidence="18 19" key="1">
    <citation type="submission" date="2016-10" db="EMBL/GenBank/DDBJ databases">
        <authorList>
            <person name="Varghese N."/>
            <person name="Submissions S."/>
        </authorList>
    </citation>
    <scope>NUCLEOTIDE SEQUENCE [LARGE SCALE GENOMIC DNA]</scope>
    <source>
        <strain evidence="18 19">DSM 13796</strain>
    </source>
</reference>